<evidence type="ECO:0000313" key="1">
    <source>
        <dbReference type="EMBL" id="PRY19982.1"/>
    </source>
</evidence>
<keyword evidence="2" id="KW-1185">Reference proteome</keyword>
<evidence type="ECO:0000313" key="2">
    <source>
        <dbReference type="Proteomes" id="UP000239209"/>
    </source>
</evidence>
<organism evidence="1 2">
    <name type="scientific">Pseudosporangium ferrugineum</name>
    <dbReference type="NCBI Taxonomy" id="439699"/>
    <lineage>
        <taxon>Bacteria</taxon>
        <taxon>Bacillati</taxon>
        <taxon>Actinomycetota</taxon>
        <taxon>Actinomycetes</taxon>
        <taxon>Micromonosporales</taxon>
        <taxon>Micromonosporaceae</taxon>
        <taxon>Pseudosporangium</taxon>
    </lineage>
</organism>
<reference evidence="1 2" key="1">
    <citation type="submission" date="2018-03" db="EMBL/GenBank/DDBJ databases">
        <title>Genomic Encyclopedia of Archaeal and Bacterial Type Strains, Phase II (KMG-II): from individual species to whole genera.</title>
        <authorList>
            <person name="Goeker M."/>
        </authorList>
    </citation>
    <scope>NUCLEOTIDE SEQUENCE [LARGE SCALE GENOMIC DNA]</scope>
    <source>
        <strain evidence="1 2">DSM 45348</strain>
    </source>
</reference>
<protein>
    <submittedName>
        <fullName evidence="1">Uncharacterized protein</fullName>
    </submittedName>
</protein>
<proteinExistence type="predicted"/>
<comment type="caution">
    <text evidence="1">The sequence shown here is derived from an EMBL/GenBank/DDBJ whole genome shotgun (WGS) entry which is preliminary data.</text>
</comment>
<sequence>MYELPLSQFAVSKPYGGAIPLGGHPCIENEENFVAFSVDRCPINDEMGTDRY</sequence>
<accession>A0A2T0RFR9</accession>
<gene>
    <name evidence="1" type="ORF">CLV70_12620</name>
</gene>
<dbReference type="Proteomes" id="UP000239209">
    <property type="component" value="Unassembled WGS sequence"/>
</dbReference>
<dbReference type="EMBL" id="PVZG01000026">
    <property type="protein sequence ID" value="PRY19982.1"/>
    <property type="molecule type" value="Genomic_DNA"/>
</dbReference>
<name>A0A2T0RFR9_9ACTN</name>
<dbReference type="AlphaFoldDB" id="A0A2T0RFR9"/>